<dbReference type="AlphaFoldDB" id="A0A432ZTE3"/>
<dbReference type="SUPFAM" id="SSF142338">
    <property type="entry name" value="CofD-like"/>
    <property type="match status" value="1"/>
</dbReference>
<reference evidence="3 4" key="1">
    <citation type="journal article" date="2011" name="Front. Microbiol.">
        <title>Genomic signatures of strain selection and enhancement in Bacillus atrophaeus var. globigii, a historical biowarfare simulant.</title>
        <authorList>
            <person name="Gibbons H.S."/>
            <person name="Broomall S.M."/>
            <person name="McNew L.A."/>
            <person name="Daligault H."/>
            <person name="Chapman C."/>
            <person name="Bruce D."/>
            <person name="Karavis M."/>
            <person name="Krepps M."/>
            <person name="McGregor P.A."/>
            <person name="Hong C."/>
            <person name="Park K.H."/>
            <person name="Akmal A."/>
            <person name="Feldman A."/>
            <person name="Lin J.S."/>
            <person name="Chang W.E."/>
            <person name="Higgs B.W."/>
            <person name="Demirev P."/>
            <person name="Lindquist J."/>
            <person name="Liem A."/>
            <person name="Fochler E."/>
            <person name="Read T.D."/>
            <person name="Tapia R."/>
            <person name="Johnson S."/>
            <person name="Bishop-Lilly K.A."/>
            <person name="Detter C."/>
            <person name="Han C."/>
            <person name="Sozhamannan S."/>
            <person name="Rosenzweig C.N."/>
            <person name="Skowronski E.W."/>
        </authorList>
    </citation>
    <scope>NUCLEOTIDE SEQUENCE [LARGE SCALE GENOMIC DNA]</scope>
    <source>
        <strain evidence="3 4">CC-PW-9</strain>
    </source>
</reference>
<dbReference type="OrthoDB" id="5413830at2"/>
<dbReference type="PANTHER" id="PTHR30135:SF3">
    <property type="entry name" value="GLUCONEOGENESIS FACTOR-RELATED"/>
    <property type="match status" value="1"/>
</dbReference>
<gene>
    <name evidence="3" type="ORF">CWI84_00080</name>
</gene>
<comment type="subcellular location">
    <subcellularLocation>
        <location evidence="2">Cytoplasm</location>
    </subcellularLocation>
</comment>
<protein>
    <recommendedName>
        <fullName evidence="2">Putative gluconeogenesis factor</fullName>
    </recommendedName>
</protein>
<dbReference type="RefSeq" id="WP_126840551.1">
    <property type="nucleotide sequence ID" value="NZ_PIQH01000001.1"/>
</dbReference>
<keyword evidence="1 2" id="KW-0963">Cytoplasm</keyword>
<dbReference type="PANTHER" id="PTHR30135">
    <property type="entry name" value="UNCHARACTERIZED PROTEIN YVCK-RELATED"/>
    <property type="match status" value="1"/>
</dbReference>
<evidence type="ECO:0000256" key="1">
    <source>
        <dbReference type="ARBA" id="ARBA00022490"/>
    </source>
</evidence>
<dbReference type="InterPro" id="IPR038136">
    <property type="entry name" value="CofD-like_dom_sf"/>
</dbReference>
<proteinExistence type="inferred from homology"/>
<dbReference type="InterPro" id="IPR002882">
    <property type="entry name" value="CofD"/>
</dbReference>
<dbReference type="Pfam" id="PF01933">
    <property type="entry name" value="CofD"/>
    <property type="match status" value="1"/>
</dbReference>
<dbReference type="Gene3D" id="3.40.50.10680">
    <property type="entry name" value="CofD-like domains"/>
    <property type="match status" value="1"/>
</dbReference>
<dbReference type="HAMAP" id="MF_00973">
    <property type="entry name" value="Gluconeogen_factor"/>
    <property type="match status" value="1"/>
</dbReference>
<dbReference type="InterPro" id="IPR010119">
    <property type="entry name" value="Gluconeogen_factor"/>
</dbReference>
<dbReference type="GO" id="GO:0008360">
    <property type="term" value="P:regulation of cell shape"/>
    <property type="evidence" value="ECO:0007669"/>
    <property type="project" value="UniProtKB-UniRule"/>
</dbReference>
<accession>A0A432ZTE3</accession>
<sequence>MQLESLRRVTAIGGGHGLGRLLSTLSFMKHKLVGIVATTDNGGATGLLRESHHCIAWGDIRNCLSQLAEQPLATDVLNYRFAEGTSLAGHNFGNLLLYTLDQLSARPLDGIKLLSGLLNIDNRLLPMSETPTDLIADTHEGLECYGEIHIDALTKMPNQLRLQGDVKATPEAIHHLQRSDLVILGPGSFMTSVMPPLLVPEIAQAIADSKAKVVFVDNLVAEYGPAGDLTLAERLDWMAQQVGHQLVDVVVSANADSSVKLPIITGVVSEEGMPHRHQRVALLQALDRAVQTLYR</sequence>
<comment type="similarity">
    <text evidence="2">Belongs to the gluconeogenesis factor family.</text>
</comment>
<evidence type="ECO:0000313" key="3">
    <source>
        <dbReference type="EMBL" id="RUO81204.1"/>
    </source>
</evidence>
<dbReference type="NCBIfam" id="TIGR01826">
    <property type="entry name" value="CofD_related"/>
    <property type="match status" value="1"/>
</dbReference>
<dbReference type="CDD" id="cd07187">
    <property type="entry name" value="YvcK_like"/>
    <property type="match status" value="1"/>
</dbReference>
<dbReference type="GO" id="GO:0043743">
    <property type="term" value="F:LPPG:FO 2-phospho-L-lactate transferase activity"/>
    <property type="evidence" value="ECO:0007669"/>
    <property type="project" value="InterPro"/>
</dbReference>
<evidence type="ECO:0000313" key="4">
    <source>
        <dbReference type="Proteomes" id="UP000287996"/>
    </source>
</evidence>
<comment type="function">
    <text evidence="2">Required for morphogenesis under gluconeogenic growth conditions.</text>
</comment>
<name>A0A432ZTE3_9GAMM</name>
<comment type="caution">
    <text evidence="3">The sequence shown here is derived from an EMBL/GenBank/DDBJ whole genome shotgun (WGS) entry which is preliminary data.</text>
</comment>
<organism evidence="3 4">
    <name type="scientific">Idiomarina tyrosinivorans</name>
    <dbReference type="NCBI Taxonomy" id="1445662"/>
    <lineage>
        <taxon>Bacteria</taxon>
        <taxon>Pseudomonadati</taxon>
        <taxon>Pseudomonadota</taxon>
        <taxon>Gammaproteobacteria</taxon>
        <taxon>Alteromonadales</taxon>
        <taxon>Idiomarinaceae</taxon>
        <taxon>Idiomarina</taxon>
    </lineage>
</organism>
<evidence type="ECO:0000256" key="2">
    <source>
        <dbReference type="HAMAP-Rule" id="MF_00973"/>
    </source>
</evidence>
<dbReference type="Proteomes" id="UP000287996">
    <property type="component" value="Unassembled WGS sequence"/>
</dbReference>
<dbReference type="GO" id="GO:0005737">
    <property type="term" value="C:cytoplasm"/>
    <property type="evidence" value="ECO:0007669"/>
    <property type="project" value="UniProtKB-SubCell"/>
</dbReference>
<dbReference type="EMBL" id="PIQH01000001">
    <property type="protein sequence ID" value="RUO81204.1"/>
    <property type="molecule type" value="Genomic_DNA"/>
</dbReference>
<keyword evidence="4" id="KW-1185">Reference proteome</keyword>